<gene>
    <name evidence="2" type="ORF">CLUP02_00316</name>
</gene>
<dbReference type="Proteomes" id="UP000830671">
    <property type="component" value="Chromosome 1"/>
</dbReference>
<dbReference type="AlphaFoldDB" id="A0A9Q8W860"/>
<feature type="compositionally biased region" description="Polar residues" evidence="1">
    <location>
        <begin position="145"/>
        <end position="164"/>
    </location>
</feature>
<dbReference type="GeneID" id="73334378"/>
<evidence type="ECO:0000256" key="1">
    <source>
        <dbReference type="SAM" id="MobiDB-lite"/>
    </source>
</evidence>
<sequence>MGDRPPGNWRMPRHMPRPMPPQHNSQATNVSHLTEMSLAIATQNRQSAEIIERFCANMTNESRLFNRRDSRPEYNNDYVELDYDPNDPYGTNSNNQAPYEGGGNNQSGAPRRPKDKSQYVESDFSPNNPYGAENIIEVPVQDNQAPYQGNSQTLYEGEGNNQFSHGDHAEGSNNQTPYEGGGNNQTPPQNNQAPNEPQRRQWRIRREYVEPLPEPGFDDVDNPYEAESNQAPFEGGGNNQFSHGEHAEGSNNQTPYGGGGSSETIAQAETSNQGKELLSNMRERERDSQDSQPRNNRSRSPPPQRERECHRPRAMIQPKKRRG</sequence>
<reference evidence="2" key="1">
    <citation type="journal article" date="2021" name="Mol. Plant Microbe Interact.">
        <title>Complete Genome Sequence of the Plant-Pathogenic Fungus Colletotrichum lupini.</title>
        <authorList>
            <person name="Baroncelli R."/>
            <person name="Pensec F."/>
            <person name="Da Lio D."/>
            <person name="Boufleur T."/>
            <person name="Vicente I."/>
            <person name="Sarrocco S."/>
            <person name="Picot A."/>
            <person name="Baraldi E."/>
            <person name="Sukno S."/>
            <person name="Thon M."/>
            <person name="Le Floch G."/>
        </authorList>
    </citation>
    <scope>NUCLEOTIDE SEQUENCE</scope>
    <source>
        <strain evidence="2">IMI 504893</strain>
    </source>
</reference>
<feature type="compositionally biased region" description="Basic residues" evidence="1">
    <location>
        <begin position="312"/>
        <end position="323"/>
    </location>
</feature>
<dbReference type="RefSeq" id="XP_049135325.1">
    <property type="nucleotide sequence ID" value="XM_049279368.1"/>
</dbReference>
<name>A0A9Q8W860_9PEZI</name>
<protein>
    <submittedName>
        <fullName evidence="2">Uncharacterized protein</fullName>
    </submittedName>
</protein>
<feature type="compositionally biased region" description="Low complexity" evidence="1">
    <location>
        <begin position="184"/>
        <end position="196"/>
    </location>
</feature>
<feature type="region of interest" description="Disordered" evidence="1">
    <location>
        <begin position="1"/>
        <end position="26"/>
    </location>
</feature>
<dbReference type="KEGG" id="clup:CLUP02_00316"/>
<keyword evidence="3" id="KW-1185">Reference proteome</keyword>
<evidence type="ECO:0000313" key="2">
    <source>
        <dbReference type="EMBL" id="UQC73671.1"/>
    </source>
</evidence>
<organism evidence="2 3">
    <name type="scientific">Colletotrichum lupini</name>
    <dbReference type="NCBI Taxonomy" id="145971"/>
    <lineage>
        <taxon>Eukaryota</taxon>
        <taxon>Fungi</taxon>
        <taxon>Dikarya</taxon>
        <taxon>Ascomycota</taxon>
        <taxon>Pezizomycotina</taxon>
        <taxon>Sordariomycetes</taxon>
        <taxon>Hypocreomycetidae</taxon>
        <taxon>Glomerellales</taxon>
        <taxon>Glomerellaceae</taxon>
        <taxon>Colletotrichum</taxon>
        <taxon>Colletotrichum acutatum species complex</taxon>
    </lineage>
</organism>
<accession>A0A9Q8W860</accession>
<feature type="region of interest" description="Disordered" evidence="1">
    <location>
        <begin position="66"/>
        <end position="132"/>
    </location>
</feature>
<feature type="region of interest" description="Disordered" evidence="1">
    <location>
        <begin position="145"/>
        <end position="323"/>
    </location>
</feature>
<proteinExistence type="predicted"/>
<dbReference type="EMBL" id="CP019471">
    <property type="protein sequence ID" value="UQC73671.1"/>
    <property type="molecule type" value="Genomic_DNA"/>
</dbReference>
<evidence type="ECO:0000313" key="3">
    <source>
        <dbReference type="Proteomes" id="UP000830671"/>
    </source>
</evidence>
<feature type="compositionally biased region" description="Polar residues" evidence="1">
    <location>
        <begin position="262"/>
        <end position="274"/>
    </location>
</feature>